<keyword evidence="3" id="KW-1185">Reference proteome</keyword>
<dbReference type="EMBL" id="CATOUU010000736">
    <property type="protein sequence ID" value="CAI9944953.1"/>
    <property type="molecule type" value="Genomic_DNA"/>
</dbReference>
<evidence type="ECO:0000313" key="3">
    <source>
        <dbReference type="Proteomes" id="UP001642409"/>
    </source>
</evidence>
<comment type="caution">
    <text evidence="1">The sequence shown here is derived from an EMBL/GenBank/DDBJ whole genome shotgun (WGS) entry which is preliminary data.</text>
</comment>
<dbReference type="EMBL" id="CAXDID020000365">
    <property type="protein sequence ID" value="CAL6082429.1"/>
    <property type="molecule type" value="Genomic_DNA"/>
</dbReference>
<evidence type="ECO:0000313" key="2">
    <source>
        <dbReference type="EMBL" id="CAL6082429.1"/>
    </source>
</evidence>
<dbReference type="Proteomes" id="UP001642409">
    <property type="component" value="Unassembled WGS sequence"/>
</dbReference>
<protein>
    <submittedName>
        <fullName evidence="2">Hypothetical_protein</fullName>
    </submittedName>
</protein>
<evidence type="ECO:0000313" key="1">
    <source>
        <dbReference type="EMBL" id="CAI9944953.1"/>
    </source>
</evidence>
<accession>A0AA86UMT6</accession>
<name>A0AA86UMT6_9EUKA</name>
<reference evidence="2 3" key="2">
    <citation type="submission" date="2024-07" db="EMBL/GenBank/DDBJ databases">
        <authorList>
            <person name="Akdeniz Z."/>
        </authorList>
    </citation>
    <scope>NUCLEOTIDE SEQUENCE [LARGE SCALE GENOMIC DNA]</scope>
</reference>
<dbReference type="AlphaFoldDB" id="A0AA86UMT6"/>
<reference evidence="1" key="1">
    <citation type="submission" date="2023-06" db="EMBL/GenBank/DDBJ databases">
        <authorList>
            <person name="Kurt Z."/>
        </authorList>
    </citation>
    <scope>NUCLEOTIDE SEQUENCE</scope>
</reference>
<sequence length="198" mass="23172">MLTDFDVNEVPFIQQAKLPKRKVQVAYVLIEDITLLAPIIPSQQRISNNYIQLTLILENRYDDIFPTLNNVGAKCNLFIQITLLLILSDPRHNYQVLQYQPMTQQCFIFIDPLTVPINVIFPAEVDKNIKFTSKFLTLVLLDRCWMIFSCAALLTEIVLPRRDMIDTWFKTLVGQFVRMDPEFTVWVPICTLRLQKYD</sequence>
<proteinExistence type="predicted"/>
<organism evidence="1">
    <name type="scientific">Hexamita inflata</name>
    <dbReference type="NCBI Taxonomy" id="28002"/>
    <lineage>
        <taxon>Eukaryota</taxon>
        <taxon>Metamonada</taxon>
        <taxon>Diplomonadida</taxon>
        <taxon>Hexamitidae</taxon>
        <taxon>Hexamitinae</taxon>
        <taxon>Hexamita</taxon>
    </lineage>
</organism>
<gene>
    <name evidence="1" type="ORF">HINF_LOCUS32598</name>
    <name evidence="2" type="ORF">HINF_LOCUS61221</name>
</gene>